<evidence type="ECO:0000313" key="3">
    <source>
        <dbReference type="EMBL" id="KAK8760303.1"/>
    </source>
</evidence>
<organism evidence="3 4">
    <name type="scientific">Amblyomma americanum</name>
    <name type="common">Lone star tick</name>
    <dbReference type="NCBI Taxonomy" id="6943"/>
    <lineage>
        <taxon>Eukaryota</taxon>
        <taxon>Metazoa</taxon>
        <taxon>Ecdysozoa</taxon>
        <taxon>Arthropoda</taxon>
        <taxon>Chelicerata</taxon>
        <taxon>Arachnida</taxon>
        <taxon>Acari</taxon>
        <taxon>Parasitiformes</taxon>
        <taxon>Ixodida</taxon>
        <taxon>Ixodoidea</taxon>
        <taxon>Ixodidae</taxon>
        <taxon>Amblyomminae</taxon>
        <taxon>Amblyomma</taxon>
    </lineage>
</organism>
<keyword evidence="2" id="KW-0812">Transmembrane</keyword>
<accession>A0AAQ4DCW3</accession>
<gene>
    <name evidence="3" type="ORF">V5799_028430</name>
</gene>
<keyword evidence="2" id="KW-0472">Membrane</keyword>
<evidence type="ECO:0008006" key="5">
    <source>
        <dbReference type="Google" id="ProtNLM"/>
    </source>
</evidence>
<name>A0AAQ4DCW3_AMBAM</name>
<keyword evidence="4" id="KW-1185">Reference proteome</keyword>
<protein>
    <recommendedName>
        <fullName evidence="5">Transmembrane protein</fullName>
    </recommendedName>
</protein>
<reference evidence="3 4" key="1">
    <citation type="journal article" date="2023" name="Arcadia Sci">
        <title>De novo assembly of a long-read Amblyomma americanum tick genome.</title>
        <authorList>
            <person name="Chou S."/>
            <person name="Poskanzer K.E."/>
            <person name="Rollins M."/>
            <person name="Thuy-Boun P.S."/>
        </authorList>
    </citation>
    <scope>NUCLEOTIDE SEQUENCE [LARGE SCALE GENOMIC DNA]</scope>
    <source>
        <strain evidence="3">F_SG_1</strain>
        <tissue evidence="3">Salivary glands</tissue>
    </source>
</reference>
<feature type="transmembrane region" description="Helical" evidence="2">
    <location>
        <begin position="47"/>
        <end position="69"/>
    </location>
</feature>
<dbReference type="PROSITE" id="PS51257">
    <property type="entry name" value="PROKAR_LIPOPROTEIN"/>
    <property type="match status" value="1"/>
</dbReference>
<evidence type="ECO:0000256" key="1">
    <source>
        <dbReference type="SAM" id="MobiDB-lite"/>
    </source>
</evidence>
<evidence type="ECO:0000256" key="2">
    <source>
        <dbReference type="SAM" id="Phobius"/>
    </source>
</evidence>
<dbReference type="Proteomes" id="UP001321473">
    <property type="component" value="Unassembled WGS sequence"/>
</dbReference>
<proteinExistence type="predicted"/>
<feature type="region of interest" description="Disordered" evidence="1">
    <location>
        <begin position="1"/>
        <end position="21"/>
    </location>
</feature>
<keyword evidence="2" id="KW-1133">Transmembrane helix</keyword>
<sequence length="105" mass="10969">MPWNTRSGPSSLPTKRACPSSPHSCGGSAACRSQPADVSSLRSVPRYAVFVAGVAFIASVCLLVVPAAIVSNAASCEGLGKCLSLEKDLLRSLDKSVHPCDDFYQ</sequence>
<evidence type="ECO:0000313" key="4">
    <source>
        <dbReference type="Proteomes" id="UP001321473"/>
    </source>
</evidence>
<dbReference type="EMBL" id="JARKHS020032280">
    <property type="protein sequence ID" value="KAK8760303.1"/>
    <property type="molecule type" value="Genomic_DNA"/>
</dbReference>
<dbReference type="AlphaFoldDB" id="A0AAQ4DCW3"/>
<comment type="caution">
    <text evidence="3">The sequence shown here is derived from an EMBL/GenBank/DDBJ whole genome shotgun (WGS) entry which is preliminary data.</text>
</comment>
<feature type="compositionally biased region" description="Polar residues" evidence="1">
    <location>
        <begin position="1"/>
        <end position="13"/>
    </location>
</feature>